<name>A0AAN4YVM7_9BILA</name>
<dbReference type="Proteomes" id="UP001328107">
    <property type="component" value="Unassembled WGS sequence"/>
</dbReference>
<dbReference type="EMBL" id="BTRK01000001">
    <property type="protein sequence ID" value="GMR29857.1"/>
    <property type="molecule type" value="Genomic_DNA"/>
</dbReference>
<protein>
    <submittedName>
        <fullName evidence="1">Uncharacterized protein</fullName>
    </submittedName>
</protein>
<gene>
    <name evidence="1" type="ORF">PMAYCL1PPCAC_00052</name>
</gene>
<comment type="caution">
    <text evidence="1">The sequence shown here is derived from an EMBL/GenBank/DDBJ whole genome shotgun (WGS) entry which is preliminary data.</text>
</comment>
<organism evidence="1 2">
    <name type="scientific">Pristionchus mayeri</name>
    <dbReference type="NCBI Taxonomy" id="1317129"/>
    <lineage>
        <taxon>Eukaryota</taxon>
        <taxon>Metazoa</taxon>
        <taxon>Ecdysozoa</taxon>
        <taxon>Nematoda</taxon>
        <taxon>Chromadorea</taxon>
        <taxon>Rhabditida</taxon>
        <taxon>Rhabditina</taxon>
        <taxon>Diplogasteromorpha</taxon>
        <taxon>Diplogasteroidea</taxon>
        <taxon>Neodiplogasteridae</taxon>
        <taxon>Pristionchus</taxon>
    </lineage>
</organism>
<proteinExistence type="predicted"/>
<evidence type="ECO:0000313" key="2">
    <source>
        <dbReference type="Proteomes" id="UP001328107"/>
    </source>
</evidence>
<accession>A0AAN4YVM7</accession>
<keyword evidence="2" id="KW-1185">Reference proteome</keyword>
<reference evidence="2" key="1">
    <citation type="submission" date="2022-10" db="EMBL/GenBank/DDBJ databases">
        <title>Genome assembly of Pristionchus species.</title>
        <authorList>
            <person name="Yoshida K."/>
            <person name="Sommer R.J."/>
        </authorList>
    </citation>
    <scope>NUCLEOTIDE SEQUENCE [LARGE SCALE GENOMIC DNA]</scope>
    <source>
        <strain evidence="2">RS5460</strain>
    </source>
</reference>
<evidence type="ECO:0000313" key="1">
    <source>
        <dbReference type="EMBL" id="GMR29857.1"/>
    </source>
</evidence>
<sequence length="282" mass="31435">TSKSRNEQVRAVPPVEVLIALPGESPLLDKILPLRKIRPAGKMSPPSSFIPTDDHSAEMKALCQSTGALSLEDTKINQSAIIHPRWDSLPWPAVDRLFHFLLADIYSRDVCNLSQIAGLLSTSIKHVEVGDFMRFDFRFSLSAISLCAKLLRGSTIDKLVIIDPTLDDITGPLILSIASRGLNHLYIRSSEISGLQLTQLSDPAAFIKQLKSLPIIHVAIKNSDSLLNIHRDFWRQFLNEELSNGSIEWVRIGDSDEKIHDAPVDIPHSPLSWLEWVKSKAK</sequence>
<feature type="non-terminal residue" evidence="1">
    <location>
        <position position="1"/>
    </location>
</feature>
<dbReference type="AlphaFoldDB" id="A0AAN4YVM7"/>